<evidence type="ECO:0000313" key="2">
    <source>
        <dbReference type="Proteomes" id="UP000290572"/>
    </source>
</evidence>
<dbReference type="Proteomes" id="UP000290572">
    <property type="component" value="Unassembled WGS sequence"/>
</dbReference>
<dbReference type="AlphaFoldDB" id="A0A498M968"/>
<proteinExistence type="predicted"/>
<evidence type="ECO:0000313" key="1">
    <source>
        <dbReference type="EMBL" id="RXN15922.1"/>
    </source>
</evidence>
<comment type="caution">
    <text evidence="1">The sequence shown here is derived from an EMBL/GenBank/DDBJ whole genome shotgun (WGS) entry which is preliminary data.</text>
</comment>
<keyword evidence="2" id="KW-1185">Reference proteome</keyword>
<sequence length="116" mass="13081">MVLYACVCVDDPFAIVRTDPAPGFSALPKDTVLTQCRLAIEAGNAKNINKNPVAKKAIHELQGTDQTRNEEITYTDPTFYKRKAQKSAANLTNFIVSKYRYKLVRYGEDLDLLRPE</sequence>
<organism evidence="1 2">
    <name type="scientific">Labeo rohita</name>
    <name type="common">Indian major carp</name>
    <name type="synonym">Cyprinus rohita</name>
    <dbReference type="NCBI Taxonomy" id="84645"/>
    <lineage>
        <taxon>Eukaryota</taxon>
        <taxon>Metazoa</taxon>
        <taxon>Chordata</taxon>
        <taxon>Craniata</taxon>
        <taxon>Vertebrata</taxon>
        <taxon>Euteleostomi</taxon>
        <taxon>Actinopterygii</taxon>
        <taxon>Neopterygii</taxon>
        <taxon>Teleostei</taxon>
        <taxon>Ostariophysi</taxon>
        <taxon>Cypriniformes</taxon>
        <taxon>Cyprinidae</taxon>
        <taxon>Labeoninae</taxon>
        <taxon>Labeonini</taxon>
        <taxon>Labeo</taxon>
    </lineage>
</organism>
<accession>A0A498M968</accession>
<dbReference type="EMBL" id="QBIY01012818">
    <property type="protein sequence ID" value="RXN15922.1"/>
    <property type="molecule type" value="Genomic_DNA"/>
</dbReference>
<gene>
    <name evidence="1" type="ORF">ROHU_027814</name>
</gene>
<protein>
    <submittedName>
        <fullName evidence="1">Retrovirus-related Pol poly from transposon opus</fullName>
    </submittedName>
</protein>
<dbReference type="STRING" id="84645.A0A498M968"/>
<reference evidence="1 2" key="1">
    <citation type="submission" date="2018-03" db="EMBL/GenBank/DDBJ databases">
        <title>Draft genome sequence of Rohu Carp (Labeo rohita).</title>
        <authorList>
            <person name="Das P."/>
            <person name="Kushwaha B."/>
            <person name="Joshi C.G."/>
            <person name="Kumar D."/>
            <person name="Nagpure N.S."/>
            <person name="Sahoo L."/>
            <person name="Das S.P."/>
            <person name="Bit A."/>
            <person name="Patnaik S."/>
            <person name="Meher P.K."/>
            <person name="Jayasankar P."/>
            <person name="Koringa P.G."/>
            <person name="Patel N.V."/>
            <person name="Hinsu A.T."/>
            <person name="Kumar R."/>
            <person name="Pandey M."/>
            <person name="Agarwal S."/>
            <person name="Srivastava S."/>
            <person name="Singh M."/>
            <person name="Iquebal M.A."/>
            <person name="Jaiswal S."/>
            <person name="Angadi U.B."/>
            <person name="Kumar N."/>
            <person name="Raza M."/>
            <person name="Shah T.M."/>
            <person name="Rai A."/>
            <person name="Jena J.K."/>
        </authorList>
    </citation>
    <scope>NUCLEOTIDE SEQUENCE [LARGE SCALE GENOMIC DNA]</scope>
    <source>
        <strain evidence="1">DASCIFA01</strain>
        <tissue evidence="1">Testis</tissue>
    </source>
</reference>
<name>A0A498M968_LABRO</name>